<sequence>MPIQVPKHESREQHVTSGDRLIVMGDFNAHLGTLTGDQVCPRRRQPVLDLLARCSLDLLNQDLSGDPSRWTYEAHYRGRSVVDLVMTRRLPTTIWYTSGARGGNGPAGIACVVDDPGLTRPYSS</sequence>
<proteinExistence type="predicted"/>
<dbReference type="EMBL" id="CDSF01000151">
    <property type="protein sequence ID" value="CEP03593.1"/>
    <property type="molecule type" value="Genomic_DNA"/>
</dbReference>
<dbReference type="AlphaFoldDB" id="A0A0G4J7K4"/>
<dbReference type="Gene3D" id="3.60.10.10">
    <property type="entry name" value="Endonuclease/exonuclease/phosphatase"/>
    <property type="match status" value="1"/>
</dbReference>
<evidence type="ECO:0000313" key="1">
    <source>
        <dbReference type="EMBL" id="CEP03593.1"/>
    </source>
</evidence>
<dbReference type="OrthoDB" id="2207231at2759"/>
<dbReference type="InterPro" id="IPR036691">
    <property type="entry name" value="Endo/exonu/phosph_ase_sf"/>
</dbReference>
<name>A0A0G4J7K4_PLABS</name>
<dbReference type="SUPFAM" id="SSF56219">
    <property type="entry name" value="DNase I-like"/>
    <property type="match status" value="1"/>
</dbReference>
<reference evidence="1 2" key="1">
    <citation type="submission" date="2015-02" db="EMBL/GenBank/DDBJ databases">
        <authorList>
            <person name="Chooi Y.-H."/>
        </authorList>
    </citation>
    <scope>NUCLEOTIDE SEQUENCE [LARGE SCALE GENOMIC DNA]</scope>
    <source>
        <strain evidence="1">E3</strain>
    </source>
</reference>
<accession>A0A0G4J7K4</accession>
<protein>
    <submittedName>
        <fullName evidence="1">Uncharacterized protein</fullName>
    </submittedName>
</protein>
<keyword evidence="2" id="KW-1185">Reference proteome</keyword>
<evidence type="ECO:0000313" key="2">
    <source>
        <dbReference type="Proteomes" id="UP000039324"/>
    </source>
</evidence>
<organism evidence="1 2">
    <name type="scientific">Plasmodiophora brassicae</name>
    <name type="common">Clubroot disease agent</name>
    <dbReference type="NCBI Taxonomy" id="37360"/>
    <lineage>
        <taxon>Eukaryota</taxon>
        <taxon>Sar</taxon>
        <taxon>Rhizaria</taxon>
        <taxon>Endomyxa</taxon>
        <taxon>Phytomyxea</taxon>
        <taxon>Plasmodiophorida</taxon>
        <taxon>Plasmodiophoridae</taxon>
        <taxon>Plasmodiophora</taxon>
    </lineage>
</organism>
<dbReference type="Proteomes" id="UP000039324">
    <property type="component" value="Unassembled WGS sequence"/>
</dbReference>
<gene>
    <name evidence="1" type="ORF">PBRA_009478</name>
</gene>